<dbReference type="Pfam" id="PF01063">
    <property type="entry name" value="Aminotran_4"/>
    <property type="match status" value="1"/>
</dbReference>
<keyword evidence="3" id="KW-1185">Reference proteome</keyword>
<name>A0ABU2A168_9CORY</name>
<dbReference type="RefSeq" id="WP_290195734.1">
    <property type="nucleotide sequence ID" value="NZ_CP047654.1"/>
</dbReference>
<keyword evidence="2" id="KW-0032">Aminotransferase</keyword>
<dbReference type="InterPro" id="IPR036038">
    <property type="entry name" value="Aminotransferase-like"/>
</dbReference>
<sequence length="219" mass="23882">MNVWRYEGGVMVPGDGDARIQVMDSFLVAGGAVAGLDLHAARFADSCRRLHGRAVPDALYASVAKLVPGQGRWFPRIELRGDQFYLRLRPAPPRRETTVLWIPPTTDPRTRPTHKGPDHEALAQLRGRAVEHGADDALLHDGTHALEGANSALLVRIGEDLVQSDGDVLASTSVMLLEEPVRRAPLPLATIRSYPAWTLSALHGMIPVSGWVTTMGRHD</sequence>
<evidence type="ECO:0000313" key="2">
    <source>
        <dbReference type="EMBL" id="MDR7330237.1"/>
    </source>
</evidence>
<evidence type="ECO:0000256" key="1">
    <source>
        <dbReference type="SAM" id="MobiDB-lite"/>
    </source>
</evidence>
<reference evidence="2" key="1">
    <citation type="submission" date="2023-07" db="EMBL/GenBank/DDBJ databases">
        <title>Sequencing the genomes of 1000 actinobacteria strains.</title>
        <authorList>
            <person name="Klenk H.-P."/>
        </authorList>
    </citation>
    <scope>NUCLEOTIDE SEQUENCE</scope>
    <source>
        <strain evidence="2">DSM 107476</strain>
    </source>
</reference>
<evidence type="ECO:0000313" key="3">
    <source>
        <dbReference type="Proteomes" id="UP001180840"/>
    </source>
</evidence>
<dbReference type="InterPro" id="IPR001544">
    <property type="entry name" value="Aminotrans_IV"/>
</dbReference>
<protein>
    <submittedName>
        <fullName evidence="2">Branched-subunit amino acid aminotransferase/4-amino-4-deoxychorismate lyase</fullName>
    </submittedName>
</protein>
<keyword evidence="2" id="KW-0808">Transferase</keyword>
<dbReference type="SUPFAM" id="SSF56752">
    <property type="entry name" value="D-aminoacid aminotransferase-like PLP-dependent enzymes"/>
    <property type="match status" value="1"/>
</dbReference>
<keyword evidence="2" id="KW-0456">Lyase</keyword>
<dbReference type="EMBL" id="JAVDXZ010000001">
    <property type="protein sequence ID" value="MDR7330237.1"/>
    <property type="molecule type" value="Genomic_DNA"/>
</dbReference>
<gene>
    <name evidence="2" type="ORF">J2S39_001913</name>
</gene>
<dbReference type="Proteomes" id="UP001180840">
    <property type="component" value="Unassembled WGS sequence"/>
</dbReference>
<dbReference type="GO" id="GO:0016829">
    <property type="term" value="F:lyase activity"/>
    <property type="evidence" value="ECO:0007669"/>
    <property type="project" value="UniProtKB-KW"/>
</dbReference>
<accession>A0ABU2A168</accession>
<dbReference type="GO" id="GO:0008483">
    <property type="term" value="F:transaminase activity"/>
    <property type="evidence" value="ECO:0007669"/>
    <property type="project" value="UniProtKB-KW"/>
</dbReference>
<comment type="caution">
    <text evidence="2">The sequence shown here is derived from an EMBL/GenBank/DDBJ whole genome shotgun (WGS) entry which is preliminary data.</text>
</comment>
<feature type="region of interest" description="Disordered" evidence="1">
    <location>
        <begin position="98"/>
        <end position="118"/>
    </location>
</feature>
<organism evidence="2 3">
    <name type="scientific">Corynebacterium guangdongense</name>
    <dbReference type="NCBI Taxonomy" id="1783348"/>
    <lineage>
        <taxon>Bacteria</taxon>
        <taxon>Bacillati</taxon>
        <taxon>Actinomycetota</taxon>
        <taxon>Actinomycetes</taxon>
        <taxon>Mycobacteriales</taxon>
        <taxon>Corynebacteriaceae</taxon>
        <taxon>Corynebacterium</taxon>
    </lineage>
</organism>
<proteinExistence type="predicted"/>